<dbReference type="EMBL" id="JAAVMB010000011">
    <property type="protein sequence ID" value="NKC68419.1"/>
    <property type="molecule type" value="Genomic_DNA"/>
</dbReference>
<proteinExistence type="predicted"/>
<dbReference type="Pfam" id="PF13731">
    <property type="entry name" value="WxL"/>
    <property type="match status" value="1"/>
</dbReference>
<feature type="domain" description="WxL" evidence="3">
    <location>
        <begin position="30"/>
        <end position="255"/>
    </location>
</feature>
<evidence type="ECO:0000313" key="5">
    <source>
        <dbReference type="Proteomes" id="UP000521358"/>
    </source>
</evidence>
<feature type="signal peptide" evidence="2">
    <location>
        <begin position="1"/>
        <end position="23"/>
    </location>
</feature>
<accession>A0A7X6D9T0</accession>
<name>A0A7X6D9T0_9ENTE</name>
<dbReference type="InterPro" id="IPR027994">
    <property type="entry name" value="WxL_dom"/>
</dbReference>
<keyword evidence="2" id="KW-0732">Signal</keyword>
<reference evidence="4 5" key="1">
    <citation type="submission" date="2020-03" db="EMBL/GenBank/DDBJ databases">
        <title>Bacterial samples isolated from urine from healthy bovine heifers (Gyr breed).</title>
        <authorList>
            <person name="Giannattasio-Ferraz S."/>
            <person name="Maskeri L."/>
            <person name="Penido A."/>
            <person name="Barbosa-Stancioli E.F."/>
            <person name="Putonti C."/>
        </authorList>
    </citation>
    <scope>NUCLEOTIDE SEQUENCE [LARGE SCALE GENOMIC DNA]</scope>
    <source>
        <strain evidence="4 5">UFMG-H7</strain>
    </source>
</reference>
<evidence type="ECO:0000259" key="3">
    <source>
        <dbReference type="Pfam" id="PF13731"/>
    </source>
</evidence>
<evidence type="ECO:0000256" key="2">
    <source>
        <dbReference type="SAM" id="SignalP"/>
    </source>
</evidence>
<feature type="region of interest" description="Disordered" evidence="1">
    <location>
        <begin position="26"/>
        <end position="74"/>
    </location>
</feature>
<sequence>MKAKTLCAAVLSTLILGGTVASAAEAPTHPMTTNGHVTVENGKVDPEPGVTDPEKPDEKLPDLPDVKPNPTDPENMGPLEISHAPVLQFGTVQTDTKDVTKYAAANKFKNAAGEDQTRGAILQFGDLRTDANGYTVNAKMTKQFTQTTGTGELTGSTITFTNPFSATADGSTGTTPGFETKVELAYNESALVATAENADKAGKGMWAVEYGSSKNVNAEDTTESSVELLIPANTASSMAGGAYVSDIEWSITAAPQD</sequence>
<feature type="compositionally biased region" description="Basic and acidic residues" evidence="1">
    <location>
        <begin position="42"/>
        <end position="65"/>
    </location>
</feature>
<gene>
    <name evidence="4" type="ORF">HED35_09985</name>
</gene>
<comment type="caution">
    <text evidence="4">The sequence shown here is derived from an EMBL/GenBank/DDBJ whole genome shotgun (WGS) entry which is preliminary data.</text>
</comment>
<dbReference type="Proteomes" id="UP000521358">
    <property type="component" value="Unassembled WGS sequence"/>
</dbReference>
<feature type="chain" id="PRO_5031239498" evidence="2">
    <location>
        <begin position="24"/>
        <end position="257"/>
    </location>
</feature>
<evidence type="ECO:0000313" key="4">
    <source>
        <dbReference type="EMBL" id="NKC68419.1"/>
    </source>
</evidence>
<organism evidence="4 5">
    <name type="scientific">Vagococcus fluvialis</name>
    <dbReference type="NCBI Taxonomy" id="2738"/>
    <lineage>
        <taxon>Bacteria</taxon>
        <taxon>Bacillati</taxon>
        <taxon>Bacillota</taxon>
        <taxon>Bacilli</taxon>
        <taxon>Lactobacillales</taxon>
        <taxon>Enterococcaceae</taxon>
        <taxon>Vagococcus</taxon>
    </lineage>
</organism>
<dbReference type="RefSeq" id="WP_167807616.1">
    <property type="nucleotide sequence ID" value="NZ_JAAVMB010000011.1"/>
</dbReference>
<dbReference type="AlphaFoldDB" id="A0A7X6D9T0"/>
<evidence type="ECO:0000256" key="1">
    <source>
        <dbReference type="SAM" id="MobiDB-lite"/>
    </source>
</evidence>
<protein>
    <submittedName>
        <fullName evidence="4">WxL domain-containing protein</fullName>
    </submittedName>
</protein>